<evidence type="ECO:0000313" key="2">
    <source>
        <dbReference type="EMBL" id="TXB98044.1"/>
    </source>
</evidence>
<organism evidence="2 3">
    <name type="scientific">Fusarium oxysporum f. sp. cubense</name>
    <dbReference type="NCBI Taxonomy" id="61366"/>
    <lineage>
        <taxon>Eukaryota</taxon>
        <taxon>Fungi</taxon>
        <taxon>Dikarya</taxon>
        <taxon>Ascomycota</taxon>
        <taxon>Pezizomycotina</taxon>
        <taxon>Sordariomycetes</taxon>
        <taxon>Hypocreomycetidae</taxon>
        <taxon>Hypocreales</taxon>
        <taxon>Nectriaceae</taxon>
        <taxon>Fusarium</taxon>
        <taxon>Fusarium oxysporum species complex</taxon>
    </lineage>
</organism>
<accession>A0A5C6SH32</accession>
<sequence length="160" mass="17686">MKSPWRNSLILIAAVASGCSVGLLLHILLNETIKTRGIETLQIKPPTLVSRFDLGDVTNRVPEAASKIEEGASRIVEDVSSKATAISKALESIPTQVTLGMDQVCWHASKTKCTPIWKGPDEWFPVPLAQFLKLDDRPVRLPFSHIGLRRLASREYVAEE</sequence>
<name>A0A5C6SH32_FUSOC</name>
<dbReference type="PROSITE" id="PS51257">
    <property type="entry name" value="PROKAR_LIPOPROTEIN"/>
    <property type="match status" value="1"/>
</dbReference>
<dbReference type="AlphaFoldDB" id="A0A5C6SH32"/>
<evidence type="ECO:0000313" key="3">
    <source>
        <dbReference type="Proteomes" id="UP000321331"/>
    </source>
</evidence>
<protein>
    <submittedName>
        <fullName evidence="2">Uncharacterized protein</fullName>
    </submittedName>
</protein>
<proteinExistence type="predicted"/>
<evidence type="ECO:0000256" key="1">
    <source>
        <dbReference type="SAM" id="Phobius"/>
    </source>
</evidence>
<gene>
    <name evidence="2" type="ORF">FocTR4_00017086</name>
</gene>
<dbReference type="EMBL" id="VMNF01000013">
    <property type="protein sequence ID" value="TXB98044.1"/>
    <property type="molecule type" value="Genomic_DNA"/>
</dbReference>
<feature type="transmembrane region" description="Helical" evidence="1">
    <location>
        <begin position="9"/>
        <end position="29"/>
    </location>
</feature>
<keyword evidence="1" id="KW-0812">Transmembrane</keyword>
<keyword evidence="1" id="KW-0472">Membrane</keyword>
<dbReference type="Proteomes" id="UP000321331">
    <property type="component" value="Unassembled WGS sequence"/>
</dbReference>
<keyword evidence="1" id="KW-1133">Transmembrane helix</keyword>
<comment type="caution">
    <text evidence="2">The sequence shown here is derived from an EMBL/GenBank/DDBJ whole genome shotgun (WGS) entry which is preliminary data.</text>
</comment>
<reference evidence="2 3" key="1">
    <citation type="submission" date="2019-07" db="EMBL/GenBank/DDBJ databases">
        <title>The First High-Quality Draft Genome Sequence of the Causal Agent of the Current Panama Disease Epidemic.</title>
        <authorList>
            <person name="Warmington R.J."/>
            <person name="Kay W."/>
            <person name="Jeffries A."/>
            <person name="Bebber D."/>
            <person name="Moore K."/>
            <person name="Studholme D.J."/>
        </authorList>
    </citation>
    <scope>NUCLEOTIDE SEQUENCE [LARGE SCALE GENOMIC DNA]</scope>
    <source>
        <strain evidence="2 3">TR4</strain>
    </source>
</reference>